<dbReference type="EMBL" id="CM051399">
    <property type="protein sequence ID" value="KAJ4716916.1"/>
    <property type="molecule type" value="Genomic_DNA"/>
</dbReference>
<dbReference type="Proteomes" id="UP001164539">
    <property type="component" value="Chromosome 6"/>
</dbReference>
<name>A0ACC1XZG1_MELAZ</name>
<protein>
    <submittedName>
        <fullName evidence="1">Reverse transcriptase, RNA-dependent DNA polymerase</fullName>
    </submittedName>
</protein>
<organism evidence="1 2">
    <name type="scientific">Melia azedarach</name>
    <name type="common">Chinaberry tree</name>
    <dbReference type="NCBI Taxonomy" id="155640"/>
    <lineage>
        <taxon>Eukaryota</taxon>
        <taxon>Viridiplantae</taxon>
        <taxon>Streptophyta</taxon>
        <taxon>Embryophyta</taxon>
        <taxon>Tracheophyta</taxon>
        <taxon>Spermatophyta</taxon>
        <taxon>Magnoliopsida</taxon>
        <taxon>eudicotyledons</taxon>
        <taxon>Gunneridae</taxon>
        <taxon>Pentapetalae</taxon>
        <taxon>rosids</taxon>
        <taxon>malvids</taxon>
        <taxon>Sapindales</taxon>
        <taxon>Meliaceae</taxon>
        <taxon>Melia</taxon>
    </lineage>
</organism>
<keyword evidence="1" id="KW-0695">RNA-directed DNA polymerase</keyword>
<sequence>MSKFSFESNLTPLFTQESIELFPDNTDRGNSDESSVDMSTELLPAPELTTLPSGSTVDTSIVPPSTSSNLSPIPRQSNRVRELLIRLRDYHCFSTTLSLYEPQSYSEACSNPVWQQAMAEELQALEKLVAKEFNQEYRVDYEETIALVARITFIRNLLAVAAICRSTLSQMDVKNSFLNGDFTEDVYMKPPPGYVHSSHKVCKLRRALYGLKQVLSAADGYYLSQAKYASDLLTRVGLTDSKVTSTPLEPNAKLTPLDRVLLKDATLYRQLVGILVYLTVTRPDISHAVRITVVARFSTEDEYRALADTTQEITWLYWLLSDMSVPHSGPTPLTYDNSSAIQIAHNDVFHERTKHIEVDCHFIHQHITQGTIVLRSISSLDQPVDLFTKSHSRDRFCDLLSKLKITSTMPS</sequence>
<proteinExistence type="predicted"/>
<keyword evidence="1" id="KW-0548">Nucleotidyltransferase</keyword>
<keyword evidence="1" id="KW-0808">Transferase</keyword>
<comment type="caution">
    <text evidence="1">The sequence shown here is derived from an EMBL/GenBank/DDBJ whole genome shotgun (WGS) entry which is preliminary data.</text>
</comment>
<gene>
    <name evidence="1" type="ORF">OWV82_011865</name>
</gene>
<evidence type="ECO:0000313" key="1">
    <source>
        <dbReference type="EMBL" id="KAJ4716916.1"/>
    </source>
</evidence>
<reference evidence="1 2" key="1">
    <citation type="journal article" date="2023" name="Science">
        <title>Complex scaffold remodeling in plant triterpene biosynthesis.</title>
        <authorList>
            <person name="De La Pena R."/>
            <person name="Hodgson H."/>
            <person name="Liu J.C."/>
            <person name="Stephenson M.J."/>
            <person name="Martin A.C."/>
            <person name="Owen C."/>
            <person name="Harkess A."/>
            <person name="Leebens-Mack J."/>
            <person name="Jimenez L.E."/>
            <person name="Osbourn A."/>
            <person name="Sattely E.S."/>
        </authorList>
    </citation>
    <scope>NUCLEOTIDE SEQUENCE [LARGE SCALE GENOMIC DNA]</scope>
    <source>
        <strain evidence="2">cv. JPN11</strain>
        <tissue evidence="1">Leaf</tissue>
    </source>
</reference>
<accession>A0ACC1XZG1</accession>
<keyword evidence="2" id="KW-1185">Reference proteome</keyword>
<evidence type="ECO:0000313" key="2">
    <source>
        <dbReference type="Proteomes" id="UP001164539"/>
    </source>
</evidence>